<dbReference type="EC" id="1.8.4.10" evidence="9 14"/>
<evidence type="ECO:0000256" key="9">
    <source>
        <dbReference type="ARBA" id="ARBA00024386"/>
    </source>
</evidence>
<dbReference type="NCBIfam" id="TIGR02055">
    <property type="entry name" value="APS_reductase"/>
    <property type="match status" value="1"/>
</dbReference>
<evidence type="ECO:0000256" key="11">
    <source>
        <dbReference type="ARBA" id="ARBA00030894"/>
    </source>
</evidence>
<protein>
    <recommendedName>
        <fullName evidence="10 14">Adenosine 5'-phosphosulfate reductase</fullName>
        <shortName evidence="14">APS reductase</shortName>
        <ecNumber evidence="9 14">1.8.4.10</ecNumber>
    </recommendedName>
    <alternativeName>
        <fullName evidence="12 14">5'-adenylylsulfate reductase</fullName>
    </alternativeName>
    <alternativeName>
        <fullName evidence="11 14">Thioredoxin-dependent 5'-adenylylsulfate reductase</fullName>
    </alternativeName>
</protein>
<evidence type="ECO:0000256" key="1">
    <source>
        <dbReference type="ARBA" id="ARBA00009732"/>
    </source>
</evidence>
<sequence length="231" mass="26853">MEIKRLNERFAKAEATEVLEYFLKEYGKEAALSSSLGAEDQVLTDMIFKINKESNIFTLDTGRLHPETYDVMDATNLKYGVKLNVFFPDKTKVEELYQTQGINGHFESIENRKRCCNIRKIEPLKRALKPLKVWITGLRASQSITRVDMPVVEWDENFEVIKVNPLINWSEEDVWNYIKKNSVPYNKLHDKGFPSIGCAPCTRAIKEGEDIRAGRWWWENPEHKECGLHAK</sequence>
<dbReference type="GO" id="GO:0051539">
    <property type="term" value="F:4 iron, 4 sulfur cluster binding"/>
    <property type="evidence" value="ECO:0007669"/>
    <property type="project" value="UniProtKB-UniRule"/>
</dbReference>
<dbReference type="HAMAP" id="MF_00063">
    <property type="entry name" value="CysH"/>
    <property type="match status" value="1"/>
</dbReference>
<evidence type="ECO:0000313" key="17">
    <source>
        <dbReference type="Proteomes" id="UP000290172"/>
    </source>
</evidence>
<dbReference type="NCBIfam" id="NF002537">
    <property type="entry name" value="PRK02090.1"/>
    <property type="match status" value="1"/>
</dbReference>
<dbReference type="InterPro" id="IPR002500">
    <property type="entry name" value="PAPS_reduct_dom"/>
</dbReference>
<comment type="cofactor">
    <cofactor evidence="14">
        <name>[4Fe-4S] cluster</name>
        <dbReference type="ChEBI" id="CHEBI:49883"/>
    </cofactor>
    <text evidence="14">Binds 1 [4Fe-4S] cluster per subunit.</text>
</comment>
<feature type="active site" description="Nucleophile; cysteine thiosulfonate intermediate" evidence="14">
    <location>
        <position position="226"/>
    </location>
</feature>
<feature type="binding site" evidence="14">
    <location>
        <position position="116"/>
    </location>
    <ligand>
        <name>[4Fe-4S] cluster</name>
        <dbReference type="ChEBI" id="CHEBI:49883"/>
    </ligand>
</feature>
<comment type="subcellular location">
    <subcellularLocation>
        <location evidence="14">Cytoplasm</location>
    </subcellularLocation>
</comment>
<dbReference type="GO" id="GO:0005737">
    <property type="term" value="C:cytoplasm"/>
    <property type="evidence" value="ECO:0007669"/>
    <property type="project" value="UniProtKB-SubCell"/>
</dbReference>
<evidence type="ECO:0000256" key="14">
    <source>
        <dbReference type="HAMAP-Rule" id="MF_00063"/>
    </source>
</evidence>
<feature type="binding site" evidence="14">
    <location>
        <position position="201"/>
    </location>
    <ligand>
        <name>[4Fe-4S] cluster</name>
        <dbReference type="ChEBI" id="CHEBI:49883"/>
    </ligand>
</feature>
<dbReference type="GO" id="GO:0004604">
    <property type="term" value="F:phosphoadenylyl-sulfate reductase (thioredoxin) activity"/>
    <property type="evidence" value="ECO:0007669"/>
    <property type="project" value="UniProtKB-UniRule"/>
</dbReference>
<dbReference type="InterPro" id="IPR014729">
    <property type="entry name" value="Rossmann-like_a/b/a_fold"/>
</dbReference>
<dbReference type="EMBL" id="PDKJ01000018">
    <property type="protein sequence ID" value="RXJ65905.1"/>
    <property type="molecule type" value="Genomic_DNA"/>
</dbReference>
<feature type="binding site" evidence="14">
    <location>
        <position position="115"/>
    </location>
    <ligand>
        <name>[4Fe-4S] cluster</name>
        <dbReference type="ChEBI" id="CHEBI:49883"/>
    </ligand>
</feature>
<feature type="binding site" evidence="14">
    <location>
        <position position="198"/>
    </location>
    <ligand>
        <name>[4Fe-4S] cluster</name>
        <dbReference type="ChEBI" id="CHEBI:49883"/>
    </ligand>
</feature>
<dbReference type="RefSeq" id="WP_128983134.1">
    <property type="nucleotide sequence ID" value="NZ_PDKJ01000018.1"/>
</dbReference>
<comment type="similarity">
    <text evidence="1 14">Belongs to the PAPS reductase family. CysH subfamily.</text>
</comment>
<dbReference type="NCBIfam" id="TIGR00434">
    <property type="entry name" value="cysH"/>
    <property type="match status" value="1"/>
</dbReference>
<evidence type="ECO:0000256" key="6">
    <source>
        <dbReference type="ARBA" id="ARBA00023014"/>
    </source>
</evidence>
<reference evidence="16 17" key="1">
    <citation type="submission" date="2017-10" db="EMBL/GenBank/DDBJ databases">
        <title>Genomics of the genus Arcobacter.</title>
        <authorList>
            <person name="Perez-Cataluna A."/>
            <person name="Figueras M.J."/>
        </authorList>
    </citation>
    <scope>NUCLEOTIDE SEQUENCE [LARGE SCALE GENOMIC DNA]</scope>
    <source>
        <strain evidence="16 17">CECT 8993</strain>
    </source>
</reference>
<dbReference type="Gene3D" id="3.40.50.620">
    <property type="entry name" value="HUPs"/>
    <property type="match status" value="1"/>
</dbReference>
<evidence type="ECO:0000259" key="15">
    <source>
        <dbReference type="Pfam" id="PF01507"/>
    </source>
</evidence>
<evidence type="ECO:0000313" key="16">
    <source>
        <dbReference type="EMBL" id="RXJ65905.1"/>
    </source>
</evidence>
<dbReference type="PANTHER" id="PTHR46482:SF9">
    <property type="entry name" value="5'-ADENYLYLSULFATE REDUCTASE 1, CHLOROPLASTIC"/>
    <property type="match status" value="1"/>
</dbReference>
<dbReference type="GO" id="GO:0070814">
    <property type="term" value="P:hydrogen sulfide biosynthetic process"/>
    <property type="evidence" value="ECO:0007669"/>
    <property type="project" value="UniProtKB-UniRule"/>
</dbReference>
<dbReference type="InterPro" id="IPR004511">
    <property type="entry name" value="PAPS/APS_Rdtase"/>
</dbReference>
<dbReference type="PIRSF" id="PIRSF000857">
    <property type="entry name" value="PAPS_reductase"/>
    <property type="match status" value="1"/>
</dbReference>
<evidence type="ECO:0000256" key="2">
    <source>
        <dbReference type="ARBA" id="ARBA00022490"/>
    </source>
</evidence>
<keyword evidence="6 14" id="KW-0411">Iron-sulfur</keyword>
<organism evidence="16 17">
    <name type="scientific">Halarcobacter ebronensis</name>
    <dbReference type="NCBI Taxonomy" id="1462615"/>
    <lineage>
        <taxon>Bacteria</taxon>
        <taxon>Pseudomonadati</taxon>
        <taxon>Campylobacterota</taxon>
        <taxon>Epsilonproteobacteria</taxon>
        <taxon>Campylobacterales</taxon>
        <taxon>Arcobacteraceae</taxon>
        <taxon>Halarcobacter</taxon>
    </lineage>
</organism>
<dbReference type="PANTHER" id="PTHR46482">
    <property type="entry name" value="5'-ADENYLYLSULFATE REDUCTASE 3, CHLOROPLASTIC"/>
    <property type="match status" value="1"/>
</dbReference>
<evidence type="ECO:0000256" key="3">
    <source>
        <dbReference type="ARBA" id="ARBA00022723"/>
    </source>
</evidence>
<dbReference type="InterPro" id="IPR011798">
    <property type="entry name" value="APS_reductase"/>
</dbReference>
<evidence type="ECO:0000256" key="10">
    <source>
        <dbReference type="ARBA" id="ARBA00029514"/>
    </source>
</evidence>
<gene>
    <name evidence="14" type="primary">cysH</name>
    <name evidence="16" type="ORF">CRV08_13815</name>
</gene>
<comment type="pathway">
    <text evidence="8 14">Sulfur metabolism; hydrogen sulfide biosynthesis; sulfite from sulfate.</text>
</comment>
<accession>A0A4Q0Y7W9</accession>
<dbReference type="AlphaFoldDB" id="A0A4Q0Y7W9"/>
<keyword evidence="3 14" id="KW-0479">Metal-binding</keyword>
<dbReference type="CDD" id="cd23945">
    <property type="entry name" value="PAPS_reductase"/>
    <property type="match status" value="1"/>
</dbReference>
<dbReference type="Pfam" id="PF01507">
    <property type="entry name" value="PAPS_reduct"/>
    <property type="match status" value="1"/>
</dbReference>
<dbReference type="GO" id="GO:0019344">
    <property type="term" value="P:cysteine biosynthetic process"/>
    <property type="evidence" value="ECO:0007669"/>
    <property type="project" value="InterPro"/>
</dbReference>
<comment type="catalytic activity">
    <reaction evidence="13 14">
        <text>[thioredoxin]-disulfide + sulfite + AMP + 2 H(+) = adenosine 5'-phosphosulfate + [thioredoxin]-dithiol</text>
        <dbReference type="Rhea" id="RHEA:21976"/>
        <dbReference type="Rhea" id="RHEA-COMP:10698"/>
        <dbReference type="Rhea" id="RHEA-COMP:10700"/>
        <dbReference type="ChEBI" id="CHEBI:15378"/>
        <dbReference type="ChEBI" id="CHEBI:17359"/>
        <dbReference type="ChEBI" id="CHEBI:29950"/>
        <dbReference type="ChEBI" id="CHEBI:50058"/>
        <dbReference type="ChEBI" id="CHEBI:58243"/>
        <dbReference type="ChEBI" id="CHEBI:456215"/>
        <dbReference type="EC" id="1.8.4.10"/>
    </reaction>
</comment>
<dbReference type="GO" id="GO:0043866">
    <property type="term" value="F:adenylyl-sulfate reductase (thioredoxin) activity"/>
    <property type="evidence" value="ECO:0007669"/>
    <property type="project" value="UniProtKB-EC"/>
</dbReference>
<dbReference type="SUPFAM" id="SSF52402">
    <property type="entry name" value="Adenine nucleotide alpha hydrolases-like"/>
    <property type="match status" value="1"/>
</dbReference>
<evidence type="ECO:0000256" key="7">
    <source>
        <dbReference type="ARBA" id="ARBA00024298"/>
    </source>
</evidence>
<evidence type="ECO:0000256" key="5">
    <source>
        <dbReference type="ARBA" id="ARBA00023004"/>
    </source>
</evidence>
<proteinExistence type="inferred from homology"/>
<dbReference type="GO" id="GO:0019379">
    <property type="term" value="P:sulfate assimilation, phosphoadenylyl sulfate reduction by phosphoadenylyl-sulfate reductase (thioredoxin)"/>
    <property type="evidence" value="ECO:0007669"/>
    <property type="project" value="UniProtKB-UniRule"/>
</dbReference>
<dbReference type="GO" id="GO:0046872">
    <property type="term" value="F:metal ion binding"/>
    <property type="evidence" value="ECO:0007669"/>
    <property type="project" value="UniProtKB-KW"/>
</dbReference>
<evidence type="ECO:0000256" key="12">
    <source>
        <dbReference type="ARBA" id="ARBA00032041"/>
    </source>
</evidence>
<keyword evidence="5 14" id="KW-0408">Iron</keyword>
<feature type="domain" description="Phosphoadenosine phosphosulphate reductase" evidence="15">
    <location>
        <begin position="30"/>
        <end position="204"/>
    </location>
</feature>
<name>A0A4Q0Y7W9_9BACT</name>
<evidence type="ECO:0000256" key="8">
    <source>
        <dbReference type="ARBA" id="ARBA00024327"/>
    </source>
</evidence>
<dbReference type="Proteomes" id="UP000290172">
    <property type="component" value="Unassembled WGS sequence"/>
</dbReference>
<evidence type="ECO:0000256" key="13">
    <source>
        <dbReference type="ARBA" id="ARBA00048441"/>
    </source>
</evidence>
<evidence type="ECO:0000256" key="4">
    <source>
        <dbReference type="ARBA" id="ARBA00023002"/>
    </source>
</evidence>
<comment type="function">
    <text evidence="7 14">Catalyzes the formation of sulfite from adenosine 5'-phosphosulfate (APS) using thioredoxin as an electron donor.</text>
</comment>
<comment type="caution">
    <text evidence="16">The sequence shown here is derived from an EMBL/GenBank/DDBJ whole genome shotgun (WGS) entry which is preliminary data.</text>
</comment>
<keyword evidence="2 14" id="KW-0963">Cytoplasm</keyword>
<keyword evidence="4 14" id="KW-0560">Oxidoreductase</keyword>